<protein>
    <submittedName>
        <fullName evidence="1">p2-like prophage tail protein X</fullName>
    </submittedName>
</protein>
<dbReference type="Pfam" id="PF05489">
    <property type="entry name" value="Phage_tail_X"/>
    <property type="match status" value="1"/>
</dbReference>
<gene>
    <name evidence="1" type="ORF">GA0061071_11361</name>
</gene>
<dbReference type="RefSeq" id="WP_088237019.1">
    <property type="nucleotide sequence ID" value="NZ_FMAY01000013.1"/>
</dbReference>
<name>A0A1C4DN09_9ENTR</name>
<accession>A0A1C4DN09</accession>
<evidence type="ECO:0000313" key="1">
    <source>
        <dbReference type="EMBL" id="SCC32655.1"/>
    </source>
</evidence>
<evidence type="ECO:0000313" key="2">
    <source>
        <dbReference type="Proteomes" id="UP000198975"/>
    </source>
</evidence>
<dbReference type="InterPro" id="IPR008861">
    <property type="entry name" value="GpX-like"/>
</dbReference>
<dbReference type="Proteomes" id="UP000198975">
    <property type="component" value="Unassembled WGS sequence"/>
</dbReference>
<dbReference type="EMBL" id="FMAY01000013">
    <property type="protein sequence ID" value="SCC32655.1"/>
    <property type="molecule type" value="Genomic_DNA"/>
</dbReference>
<dbReference type="AlphaFoldDB" id="A0A1C4DN09"/>
<proteinExistence type="predicted"/>
<organism evidence="1 2">
    <name type="scientific">Kosakonia oryzendophytica</name>
    <dbReference type="NCBI Taxonomy" id="1005665"/>
    <lineage>
        <taxon>Bacteria</taxon>
        <taxon>Pseudomonadati</taxon>
        <taxon>Pseudomonadota</taxon>
        <taxon>Gammaproteobacteria</taxon>
        <taxon>Enterobacterales</taxon>
        <taxon>Enterobacteriaceae</taxon>
        <taxon>Kosakonia</taxon>
    </lineage>
</organism>
<sequence length="67" mass="7160">MKVYALQGDTLDVICARYYGRTEGVFETVLAANPGLAELGAVLPHGAAVELPEIQTAAARETVNLWD</sequence>
<dbReference type="OrthoDB" id="8759063at2"/>
<keyword evidence="2" id="KW-1185">Reference proteome</keyword>
<reference evidence="2" key="1">
    <citation type="submission" date="2016-08" db="EMBL/GenBank/DDBJ databases">
        <authorList>
            <person name="Varghese N."/>
            <person name="Submissions Spin"/>
        </authorList>
    </citation>
    <scope>NUCLEOTIDE SEQUENCE [LARGE SCALE GENOMIC DNA]</scope>
    <source>
        <strain evidence="2">REICA_082</strain>
    </source>
</reference>